<dbReference type="Gene3D" id="1.10.510.10">
    <property type="entry name" value="Transferase(Phosphotransferase) domain 1"/>
    <property type="match status" value="1"/>
</dbReference>
<dbReference type="Pfam" id="PF00497">
    <property type="entry name" value="SBP_bac_3"/>
    <property type="match status" value="1"/>
</dbReference>
<dbReference type="PANTHER" id="PTHR43289">
    <property type="entry name" value="MITOGEN-ACTIVATED PROTEIN KINASE KINASE KINASE 20-RELATED"/>
    <property type="match status" value="1"/>
</dbReference>
<name>A0A5M3W8E7_9ACTN</name>
<dbReference type="EMBL" id="BLAD01000098">
    <property type="protein sequence ID" value="GES05345.1"/>
    <property type="molecule type" value="Genomic_DNA"/>
</dbReference>
<evidence type="ECO:0000313" key="8">
    <source>
        <dbReference type="EMBL" id="GES05345.1"/>
    </source>
</evidence>
<dbReference type="InterPro" id="IPR001638">
    <property type="entry name" value="Solute-binding_3/MltF_N"/>
</dbReference>
<evidence type="ECO:0000259" key="7">
    <source>
        <dbReference type="PROSITE" id="PS50011"/>
    </source>
</evidence>
<dbReference type="Gene3D" id="3.30.200.20">
    <property type="entry name" value="Phosphorylase Kinase, domain 1"/>
    <property type="match status" value="1"/>
</dbReference>
<dbReference type="PROSITE" id="PS01039">
    <property type="entry name" value="SBP_BACTERIAL_3"/>
    <property type="match status" value="1"/>
</dbReference>
<evidence type="ECO:0000256" key="2">
    <source>
        <dbReference type="ARBA" id="ARBA00022679"/>
    </source>
</evidence>
<dbReference type="InterPro" id="IPR008271">
    <property type="entry name" value="Ser/Thr_kinase_AS"/>
</dbReference>
<accession>A0A5M3W8E7</accession>
<dbReference type="SMART" id="SM00062">
    <property type="entry name" value="PBPb"/>
    <property type="match status" value="1"/>
</dbReference>
<dbReference type="PROSITE" id="PS50011">
    <property type="entry name" value="PROTEIN_KINASE_DOM"/>
    <property type="match status" value="1"/>
</dbReference>
<reference evidence="8 9" key="1">
    <citation type="submission" date="2019-10" db="EMBL/GenBank/DDBJ databases">
        <title>Whole genome shotgun sequence of Acrocarpospora corrugata NBRC 13972.</title>
        <authorList>
            <person name="Ichikawa N."/>
            <person name="Kimura A."/>
            <person name="Kitahashi Y."/>
            <person name="Komaki H."/>
            <person name="Oguchi A."/>
        </authorList>
    </citation>
    <scope>NUCLEOTIDE SEQUENCE [LARGE SCALE GENOMIC DNA]</scope>
    <source>
        <strain evidence="8 9">NBRC 13972</strain>
    </source>
</reference>
<dbReference type="GO" id="GO:0004674">
    <property type="term" value="F:protein serine/threonine kinase activity"/>
    <property type="evidence" value="ECO:0007669"/>
    <property type="project" value="TreeGrafter"/>
</dbReference>
<dbReference type="SUPFAM" id="SSF56112">
    <property type="entry name" value="Protein kinase-like (PK-like)"/>
    <property type="match status" value="1"/>
</dbReference>
<dbReference type="InterPro" id="IPR011009">
    <property type="entry name" value="Kinase-like_dom_sf"/>
</dbReference>
<sequence length="589" mass="62704">MIVPLGPGDPTQLGPFTLTGQLGEGGQGIVYLGVQESGERAAIKLLHVKFTGDTIARSRFARELRAAQRVSSVRTARVIAADLQGDTPYIASEYIEGQSLRHAVEESGPLRGAELERLAVGTATALTAIHQAGIVHRDFKPDNVLLAADGPRVVDFGIARIIDSTGTITSRAVGTPAYMAPEQISGDEIGPATDVFAWGATMAYAATGQVTFGGASIAVVLNRVLNHDIDVSGLPEPLRWVVRDCLNKNAAARPTADQILLRLLGRPDQGAASTVVLDQIEPTRAPARRRRWLPAGLAVGAAVLVIGGVVAATQLIPLDVTPTPPASPTPILTTSTPTPSRFTSVFDKAAATGQLVIGVRSDVPGVAFTQAGESSGFEVEVAKFIADKLGVPARGVSFKSVSRFTRVDALKRGEVDLVVATYSYDDFKADEVTFAGPYYEAKIDVLVRRDAGITTLAELTGKRLCTRTDSFSAQEVLARVKMTTVGAENYGDCMNLLKEGRVDAIPGEDLILAGFANREQVLKFRMLGLGLGDVRWAVALPRGDTRTCEPVRQAILDLYESGSARALMRRFFGKVAFTPDTDTPERLAC</sequence>
<evidence type="ECO:0000256" key="5">
    <source>
        <dbReference type="ARBA" id="ARBA00022777"/>
    </source>
</evidence>
<keyword evidence="9" id="KW-1185">Reference proteome</keyword>
<dbReference type="OrthoDB" id="3915799at2"/>
<protein>
    <recommendedName>
        <fullName evidence="7">Protein kinase domain-containing protein</fullName>
    </recommendedName>
</protein>
<organism evidence="8 9">
    <name type="scientific">Acrocarpospora corrugata</name>
    <dbReference type="NCBI Taxonomy" id="35763"/>
    <lineage>
        <taxon>Bacteria</taxon>
        <taxon>Bacillati</taxon>
        <taxon>Actinomycetota</taxon>
        <taxon>Actinomycetes</taxon>
        <taxon>Streptosporangiales</taxon>
        <taxon>Streptosporangiaceae</taxon>
        <taxon>Acrocarpospora</taxon>
    </lineage>
</organism>
<evidence type="ECO:0000256" key="3">
    <source>
        <dbReference type="ARBA" id="ARBA00022729"/>
    </source>
</evidence>
<comment type="caution">
    <text evidence="8">The sequence shown here is derived from an EMBL/GenBank/DDBJ whole genome shotgun (WGS) entry which is preliminary data.</text>
</comment>
<dbReference type="Gene3D" id="3.40.190.10">
    <property type="entry name" value="Periplasmic binding protein-like II"/>
    <property type="match status" value="2"/>
</dbReference>
<proteinExistence type="inferred from homology"/>
<keyword evidence="2" id="KW-0808">Transferase</keyword>
<gene>
    <name evidence="8" type="ORF">Acor_74130</name>
</gene>
<comment type="similarity">
    <text evidence="1">Belongs to the bacterial solute-binding protein 3 family.</text>
</comment>
<dbReference type="RefSeq" id="WP_155341357.1">
    <property type="nucleotide sequence ID" value="NZ_BAAABN010000014.1"/>
</dbReference>
<dbReference type="Pfam" id="PF00069">
    <property type="entry name" value="Pkinase"/>
    <property type="match status" value="1"/>
</dbReference>
<dbReference type="PANTHER" id="PTHR43289:SF34">
    <property type="entry name" value="SERINE_THREONINE-PROTEIN KINASE YBDM-RELATED"/>
    <property type="match status" value="1"/>
</dbReference>
<dbReference type="PROSITE" id="PS00108">
    <property type="entry name" value="PROTEIN_KINASE_ST"/>
    <property type="match status" value="1"/>
</dbReference>
<dbReference type="CDD" id="cd14014">
    <property type="entry name" value="STKc_PknB_like"/>
    <property type="match status" value="1"/>
</dbReference>
<dbReference type="InterPro" id="IPR018313">
    <property type="entry name" value="SBP_3_CS"/>
</dbReference>
<dbReference type="SUPFAM" id="SSF53850">
    <property type="entry name" value="Periplasmic binding protein-like II"/>
    <property type="match status" value="1"/>
</dbReference>
<dbReference type="AlphaFoldDB" id="A0A5M3W8E7"/>
<dbReference type="InterPro" id="IPR000719">
    <property type="entry name" value="Prot_kinase_dom"/>
</dbReference>
<evidence type="ECO:0000256" key="1">
    <source>
        <dbReference type="ARBA" id="ARBA00010333"/>
    </source>
</evidence>
<dbReference type="GO" id="GO:0005524">
    <property type="term" value="F:ATP binding"/>
    <property type="evidence" value="ECO:0007669"/>
    <property type="project" value="UniProtKB-KW"/>
</dbReference>
<keyword evidence="6" id="KW-0067">ATP-binding</keyword>
<feature type="domain" description="Protein kinase" evidence="7">
    <location>
        <begin position="16"/>
        <end position="264"/>
    </location>
</feature>
<keyword evidence="3" id="KW-0732">Signal</keyword>
<evidence type="ECO:0000256" key="6">
    <source>
        <dbReference type="ARBA" id="ARBA00022840"/>
    </source>
</evidence>
<keyword evidence="4" id="KW-0547">Nucleotide-binding</keyword>
<evidence type="ECO:0000313" key="9">
    <source>
        <dbReference type="Proteomes" id="UP000334990"/>
    </source>
</evidence>
<dbReference type="Proteomes" id="UP000334990">
    <property type="component" value="Unassembled WGS sequence"/>
</dbReference>
<evidence type="ECO:0000256" key="4">
    <source>
        <dbReference type="ARBA" id="ARBA00022741"/>
    </source>
</evidence>
<keyword evidence="5" id="KW-0418">Kinase</keyword>